<evidence type="ECO:0000256" key="3">
    <source>
        <dbReference type="ARBA" id="ARBA00023125"/>
    </source>
</evidence>
<keyword evidence="4" id="KW-0010">Activator</keyword>
<keyword evidence="3" id="KW-0238">DNA-binding</keyword>
<dbReference type="Pfam" id="PF03466">
    <property type="entry name" value="LysR_substrate"/>
    <property type="match status" value="1"/>
</dbReference>
<dbReference type="GO" id="GO:0003677">
    <property type="term" value="F:DNA binding"/>
    <property type="evidence" value="ECO:0007669"/>
    <property type="project" value="UniProtKB-KW"/>
</dbReference>
<accession>A0A4R5Y944</accession>
<reference evidence="7 8" key="1">
    <citation type="submission" date="2019-03" db="EMBL/GenBank/DDBJ databases">
        <title>Genome Sequencing and Assembly of Various Microbes Isolated from Partially Reclaimed Soil and Acid Mine Drainage (AMD) Site.</title>
        <authorList>
            <person name="Steinbock B."/>
            <person name="Bechtold R."/>
            <person name="Sevigny J.L."/>
            <person name="Thomas D."/>
            <person name="Cuthill L.R."/>
            <person name="Aveiro Johannsen E.J."/>
            <person name="Thomas K."/>
            <person name="Ghosh A."/>
        </authorList>
    </citation>
    <scope>NUCLEOTIDE SEQUENCE [LARGE SCALE GENOMIC DNA]</scope>
    <source>
        <strain evidence="7 8">S-A1</strain>
    </source>
</reference>
<dbReference type="EMBL" id="SMZQ01000002">
    <property type="protein sequence ID" value="TDL39642.1"/>
    <property type="molecule type" value="Genomic_DNA"/>
</dbReference>
<keyword evidence="5" id="KW-0804">Transcription</keyword>
<dbReference type="PRINTS" id="PR00039">
    <property type="entry name" value="HTHLYSR"/>
</dbReference>
<dbReference type="Gene3D" id="3.40.190.290">
    <property type="match status" value="1"/>
</dbReference>
<protein>
    <submittedName>
        <fullName evidence="7">LysR family transcriptional regulator</fullName>
    </submittedName>
</protein>
<name>A0A4R5Y944_9MICC</name>
<dbReference type="Proteomes" id="UP000294621">
    <property type="component" value="Unassembled WGS sequence"/>
</dbReference>
<comment type="caution">
    <text evidence="7">The sequence shown here is derived from an EMBL/GenBank/DDBJ whole genome shotgun (WGS) entry which is preliminary data.</text>
</comment>
<dbReference type="InterPro" id="IPR005119">
    <property type="entry name" value="LysR_subst-bd"/>
</dbReference>
<dbReference type="AlphaFoldDB" id="A0A4R5Y944"/>
<dbReference type="SUPFAM" id="SSF46785">
    <property type="entry name" value="Winged helix' DNA-binding domain"/>
    <property type="match status" value="1"/>
</dbReference>
<dbReference type="GO" id="GO:0003700">
    <property type="term" value="F:DNA-binding transcription factor activity"/>
    <property type="evidence" value="ECO:0007669"/>
    <property type="project" value="InterPro"/>
</dbReference>
<evidence type="ECO:0000256" key="2">
    <source>
        <dbReference type="ARBA" id="ARBA00023015"/>
    </source>
</evidence>
<dbReference type="SUPFAM" id="SSF53850">
    <property type="entry name" value="Periplasmic binding protein-like II"/>
    <property type="match status" value="1"/>
</dbReference>
<dbReference type="InterPro" id="IPR036390">
    <property type="entry name" value="WH_DNA-bd_sf"/>
</dbReference>
<dbReference type="Pfam" id="PF00126">
    <property type="entry name" value="HTH_1"/>
    <property type="match status" value="1"/>
</dbReference>
<dbReference type="RefSeq" id="WP_133346628.1">
    <property type="nucleotide sequence ID" value="NZ_SMZQ01000002.1"/>
</dbReference>
<evidence type="ECO:0000259" key="6">
    <source>
        <dbReference type="PROSITE" id="PS50931"/>
    </source>
</evidence>
<evidence type="ECO:0000313" key="8">
    <source>
        <dbReference type="Proteomes" id="UP000294621"/>
    </source>
</evidence>
<evidence type="ECO:0000256" key="4">
    <source>
        <dbReference type="ARBA" id="ARBA00023159"/>
    </source>
</evidence>
<dbReference type="PANTHER" id="PTHR30293:SF0">
    <property type="entry name" value="NITROGEN ASSIMILATION REGULATORY PROTEIN NAC"/>
    <property type="match status" value="1"/>
</dbReference>
<dbReference type="GO" id="GO:2000142">
    <property type="term" value="P:regulation of DNA-templated transcription initiation"/>
    <property type="evidence" value="ECO:0007669"/>
    <property type="project" value="TreeGrafter"/>
</dbReference>
<dbReference type="PANTHER" id="PTHR30293">
    <property type="entry name" value="TRANSCRIPTIONAL REGULATORY PROTEIN NAC-RELATED"/>
    <property type="match status" value="1"/>
</dbReference>
<evidence type="ECO:0000256" key="5">
    <source>
        <dbReference type="ARBA" id="ARBA00023163"/>
    </source>
</evidence>
<comment type="similarity">
    <text evidence="1">Belongs to the LysR transcriptional regulatory family.</text>
</comment>
<dbReference type="FunFam" id="1.10.10.10:FF:000001">
    <property type="entry name" value="LysR family transcriptional regulator"/>
    <property type="match status" value="1"/>
</dbReference>
<dbReference type="OrthoDB" id="3181812at2"/>
<dbReference type="Gene3D" id="1.10.10.10">
    <property type="entry name" value="Winged helix-like DNA-binding domain superfamily/Winged helix DNA-binding domain"/>
    <property type="match status" value="1"/>
</dbReference>
<dbReference type="PROSITE" id="PS50931">
    <property type="entry name" value="HTH_LYSR"/>
    <property type="match status" value="1"/>
</dbReference>
<keyword evidence="2" id="KW-0805">Transcription regulation</keyword>
<dbReference type="InterPro" id="IPR000847">
    <property type="entry name" value="LysR_HTH_N"/>
</dbReference>
<proteinExistence type="inferred from homology"/>
<evidence type="ECO:0000256" key="1">
    <source>
        <dbReference type="ARBA" id="ARBA00009437"/>
    </source>
</evidence>
<sequence>MDLRELQTFRAVAEMGSLTRASDRLHIAQPALSRQIRLLEAELRTALFTRDGRGMRLTPAGEVLLERSAGLMRDVDRMRDDLRSFLGAPTGYVHVGLLPTVSAMVSGAVARRVLHELPAVTLRMSESYSGHLVDWLHRGDLDVAVLYGPSEALHMPTQSLGHESLVAVAASGEHLGNLAEMELSRLLAEPLALPSANHGIRRIIDDAAERAKYPVRVLMEADSFRILVNVAVQGLAVTVLPKSAVRREIEAGTLTTARIVSPALDREVIMAWAGNGPPSVAASAVTSILREEVLSAFGFSGAG</sequence>
<feature type="domain" description="HTH lysR-type" evidence="6">
    <location>
        <begin position="1"/>
        <end position="58"/>
    </location>
</feature>
<dbReference type="InterPro" id="IPR036388">
    <property type="entry name" value="WH-like_DNA-bd_sf"/>
</dbReference>
<evidence type="ECO:0000313" key="7">
    <source>
        <dbReference type="EMBL" id="TDL39642.1"/>
    </source>
</evidence>
<organism evidence="7 8">
    <name type="scientific">Arthrobacter nitrophenolicus</name>
    <dbReference type="NCBI Taxonomy" id="683150"/>
    <lineage>
        <taxon>Bacteria</taxon>
        <taxon>Bacillati</taxon>
        <taxon>Actinomycetota</taxon>
        <taxon>Actinomycetes</taxon>
        <taxon>Micrococcales</taxon>
        <taxon>Micrococcaceae</taxon>
        <taxon>Arthrobacter</taxon>
    </lineage>
</organism>
<gene>
    <name evidence="7" type="ORF">E2R57_03945</name>
</gene>